<sequence length="165" mass="17411">MRMALLRCVLPACVAVLAIMVGTARAHAVPDAVPGATTLSHTQSVYVSHCGGCHGIEGISGPTFVPMLRNTVGSFACTEEGRSYLVRVPGVSMSLIRDDQTLADVMNFVLITLGGTSTPPNFKPYTAAEVHTWRAHPLSGPDFMSLRAHVLERSLAACAHTPGKG</sequence>
<dbReference type="SUPFAM" id="SSF46626">
    <property type="entry name" value="Cytochrome c"/>
    <property type="match status" value="1"/>
</dbReference>
<evidence type="ECO:0000256" key="5">
    <source>
        <dbReference type="SAM" id="SignalP"/>
    </source>
</evidence>
<keyword evidence="8" id="KW-1185">Reference proteome</keyword>
<reference evidence="7 8" key="1">
    <citation type="submission" date="2017-04" db="EMBL/GenBank/DDBJ databases">
        <title>Kefir bacterial isolates.</title>
        <authorList>
            <person name="Kim Y."/>
            <person name="Blasche S."/>
            <person name="Patil K.R."/>
        </authorList>
    </citation>
    <scope>NUCLEOTIDE SEQUENCE [LARGE SCALE GENOMIC DNA]</scope>
    <source>
        <strain evidence="7 8">KR</strain>
    </source>
</reference>
<dbReference type="EMBL" id="NCXK01000011">
    <property type="protein sequence ID" value="PAK77853.1"/>
    <property type="molecule type" value="Genomic_DNA"/>
</dbReference>
<dbReference type="Proteomes" id="UP000216151">
    <property type="component" value="Unassembled WGS sequence"/>
</dbReference>
<keyword evidence="7" id="KW-0456">Lyase</keyword>
<keyword evidence="2 4" id="KW-0479">Metal-binding</keyword>
<dbReference type="Gene3D" id="1.10.760.10">
    <property type="entry name" value="Cytochrome c-like domain"/>
    <property type="match status" value="1"/>
</dbReference>
<organism evidence="7 8">
    <name type="scientific">Acetobacter fabarum</name>
    <dbReference type="NCBI Taxonomy" id="483199"/>
    <lineage>
        <taxon>Bacteria</taxon>
        <taxon>Pseudomonadati</taxon>
        <taxon>Pseudomonadota</taxon>
        <taxon>Alphaproteobacteria</taxon>
        <taxon>Acetobacterales</taxon>
        <taxon>Acetobacteraceae</taxon>
        <taxon>Acetobacter</taxon>
    </lineage>
</organism>
<dbReference type="InterPro" id="IPR036909">
    <property type="entry name" value="Cyt_c-like_dom_sf"/>
</dbReference>
<proteinExistence type="predicted"/>
<dbReference type="GO" id="GO:0016829">
    <property type="term" value="F:lyase activity"/>
    <property type="evidence" value="ECO:0007669"/>
    <property type="project" value="UniProtKB-KW"/>
</dbReference>
<dbReference type="OrthoDB" id="9811281at2"/>
<feature type="signal peptide" evidence="5">
    <location>
        <begin position="1"/>
        <end position="28"/>
    </location>
</feature>
<keyword evidence="3 4" id="KW-0408">Iron</keyword>
<dbReference type="InterPro" id="IPR009056">
    <property type="entry name" value="Cyt_c-like_dom"/>
</dbReference>
<evidence type="ECO:0000256" key="2">
    <source>
        <dbReference type="ARBA" id="ARBA00022723"/>
    </source>
</evidence>
<dbReference type="GO" id="GO:0046872">
    <property type="term" value="F:metal ion binding"/>
    <property type="evidence" value="ECO:0007669"/>
    <property type="project" value="UniProtKB-KW"/>
</dbReference>
<accession>A0A269XX22</accession>
<protein>
    <submittedName>
        <fullName evidence="7">Cystathionine beta-lyase</fullName>
    </submittedName>
</protein>
<dbReference type="AlphaFoldDB" id="A0A269XX22"/>
<name>A0A269XX22_9PROT</name>
<comment type="caution">
    <text evidence="7">The sequence shown here is derived from an EMBL/GenBank/DDBJ whole genome shotgun (WGS) entry which is preliminary data.</text>
</comment>
<dbReference type="PROSITE" id="PS51007">
    <property type="entry name" value="CYTC"/>
    <property type="match status" value="1"/>
</dbReference>
<evidence type="ECO:0000256" key="1">
    <source>
        <dbReference type="ARBA" id="ARBA00022617"/>
    </source>
</evidence>
<gene>
    <name evidence="7" type="ORF">B8X00_09260</name>
</gene>
<evidence type="ECO:0000259" key="6">
    <source>
        <dbReference type="PROSITE" id="PS51007"/>
    </source>
</evidence>
<dbReference type="GO" id="GO:0009055">
    <property type="term" value="F:electron transfer activity"/>
    <property type="evidence" value="ECO:0007669"/>
    <property type="project" value="InterPro"/>
</dbReference>
<evidence type="ECO:0000256" key="4">
    <source>
        <dbReference type="PROSITE-ProRule" id="PRU00433"/>
    </source>
</evidence>
<keyword evidence="1 4" id="KW-0349">Heme</keyword>
<evidence type="ECO:0000313" key="7">
    <source>
        <dbReference type="EMBL" id="PAK77853.1"/>
    </source>
</evidence>
<evidence type="ECO:0000256" key="3">
    <source>
        <dbReference type="ARBA" id="ARBA00023004"/>
    </source>
</evidence>
<dbReference type="GO" id="GO:0020037">
    <property type="term" value="F:heme binding"/>
    <property type="evidence" value="ECO:0007669"/>
    <property type="project" value="InterPro"/>
</dbReference>
<evidence type="ECO:0000313" key="8">
    <source>
        <dbReference type="Proteomes" id="UP000216151"/>
    </source>
</evidence>
<feature type="chain" id="PRO_5013352102" evidence="5">
    <location>
        <begin position="29"/>
        <end position="165"/>
    </location>
</feature>
<feature type="domain" description="Cytochrome c" evidence="6">
    <location>
        <begin position="30"/>
        <end position="113"/>
    </location>
</feature>
<keyword evidence="5" id="KW-0732">Signal</keyword>